<dbReference type="FunFam" id="1.10.340.70:FF:000001">
    <property type="entry name" value="Retrovirus-related Pol polyprotein from transposon gypsy-like Protein"/>
    <property type="match status" value="1"/>
</dbReference>
<evidence type="ECO:0000259" key="4">
    <source>
        <dbReference type="PROSITE" id="PS50158"/>
    </source>
</evidence>
<dbReference type="Pfam" id="PF22938">
    <property type="entry name" value="Integrase_p58_C"/>
    <property type="match status" value="1"/>
</dbReference>
<dbReference type="OrthoDB" id="6468999at2759"/>
<sequence>MAENADLLALLAEMKKSLEKGQEEMKDRMEKGQAEMKDRMEKGQAEMKDRMEKGQEEMRKGQEEMKNQIQSHVESKVGEIKDHVNSCIQKIEEDVRSVKREIGEVKDEVERKIEEVKDKVQGKIEEVEDKVQGKIEEVEDKVQGKVEEVKEKVQVKIGDLEKRLSELEDRPINFPSNPDLTYFRPTVKSLTFDGQTSWTVFKTQFDVVSSANGWNNRVKASQLVASLRGTAAEVLQGIPSDKLTDLMTIENALEARFGDSHLTQFYRTELKTRRQKPGESLQALAADVKRLMSLAYAECPMDVQESLAVQFFVDAIRDEDMQLRTRLMDFTDLKSALAYSMKCETSKIASKVSMHARPIRIEDNAGRRKDEKGHVQLECPSDSAPRRNPNVTCWICYKKGHVQRECPSDNASRRNPNATCWKCDKKGHLQNECQQITSINHHKETRHGSDKALSRRSFVESYEHDLNSDKKFGTETDISVRALRMTTEDTWPVSEIQKAQLEDPDIRPILEKKLKSADRPSRQEIAQESPATKRYWALWDSLHLRDGVLYRKWENDDGSSCQWQLILPRSRIQEVLQETHDSSSGGHFGIMKTLRRIRERFYWDRLRADVEKWCRECQNCRARKRLKTEEEVSDRTPRFPCGILFGRPGDTPSSPNEDLNKLGARLESVQTSDRERVKLSRVRKKTHYDSGATEHHFKKGDLVWMYNPKRRRGLNPKLQQNWEGPYTIVKKLNDVIYRVQRSPNAKPKVIHINRLTPYRATDHSSV</sequence>
<dbReference type="SUPFAM" id="SSF58113">
    <property type="entry name" value="Apolipoprotein A-I"/>
    <property type="match status" value="1"/>
</dbReference>
<dbReference type="EMBL" id="BGPR01174280">
    <property type="protein sequence ID" value="GBM41553.1"/>
    <property type="molecule type" value="Genomic_DNA"/>
</dbReference>
<feature type="coiled-coil region" evidence="2">
    <location>
        <begin position="88"/>
        <end position="170"/>
    </location>
</feature>
<feature type="compositionally biased region" description="Basic and acidic residues" evidence="3">
    <location>
        <begin position="19"/>
        <end position="66"/>
    </location>
</feature>
<keyword evidence="1" id="KW-0479">Metal-binding</keyword>
<dbReference type="PANTHER" id="PTHR45823:SF1">
    <property type="entry name" value="T-SNARE COILED-COIL HOMOLOGY DOMAIN-CONTAINING PROTEIN"/>
    <property type="match status" value="1"/>
</dbReference>
<dbReference type="GO" id="GO:0008270">
    <property type="term" value="F:zinc ion binding"/>
    <property type="evidence" value="ECO:0007669"/>
    <property type="project" value="UniProtKB-KW"/>
</dbReference>
<dbReference type="Gene3D" id="4.10.60.10">
    <property type="entry name" value="Zinc finger, CCHC-type"/>
    <property type="match status" value="1"/>
</dbReference>
<dbReference type="InterPro" id="IPR001878">
    <property type="entry name" value="Znf_CCHC"/>
</dbReference>
<dbReference type="Gene3D" id="6.10.140.1430">
    <property type="match status" value="1"/>
</dbReference>
<dbReference type="SUPFAM" id="SSF57756">
    <property type="entry name" value="Retrovirus zinc finger-like domains"/>
    <property type="match status" value="1"/>
</dbReference>
<dbReference type="GO" id="GO:0003676">
    <property type="term" value="F:nucleic acid binding"/>
    <property type="evidence" value="ECO:0007669"/>
    <property type="project" value="InterPro"/>
</dbReference>
<dbReference type="Pfam" id="PF17921">
    <property type="entry name" value="Integrase_H2C2"/>
    <property type="match status" value="1"/>
</dbReference>
<evidence type="ECO:0000256" key="1">
    <source>
        <dbReference type="PROSITE-ProRule" id="PRU00047"/>
    </source>
</evidence>
<keyword evidence="2" id="KW-0175">Coiled coil</keyword>
<feature type="region of interest" description="Disordered" evidence="3">
    <location>
        <begin position="19"/>
        <end position="80"/>
    </location>
</feature>
<dbReference type="SMART" id="SM00343">
    <property type="entry name" value="ZnF_C2HC"/>
    <property type="match status" value="2"/>
</dbReference>
<feature type="domain" description="CCHC-type" evidence="4">
    <location>
        <begin position="393"/>
        <end position="408"/>
    </location>
</feature>
<organism evidence="5 6">
    <name type="scientific">Araneus ventricosus</name>
    <name type="common">Orbweaver spider</name>
    <name type="synonym">Epeira ventricosa</name>
    <dbReference type="NCBI Taxonomy" id="182803"/>
    <lineage>
        <taxon>Eukaryota</taxon>
        <taxon>Metazoa</taxon>
        <taxon>Ecdysozoa</taxon>
        <taxon>Arthropoda</taxon>
        <taxon>Chelicerata</taxon>
        <taxon>Arachnida</taxon>
        <taxon>Araneae</taxon>
        <taxon>Araneomorphae</taxon>
        <taxon>Entelegynae</taxon>
        <taxon>Araneoidea</taxon>
        <taxon>Araneidae</taxon>
        <taxon>Araneus</taxon>
    </lineage>
</organism>
<feature type="domain" description="CCHC-type" evidence="4">
    <location>
        <begin position="420"/>
        <end position="435"/>
    </location>
</feature>
<dbReference type="Gene3D" id="1.10.340.70">
    <property type="match status" value="1"/>
</dbReference>
<dbReference type="Proteomes" id="UP000499080">
    <property type="component" value="Unassembled WGS sequence"/>
</dbReference>
<name>A0A4Y2FK93_ARAVE</name>
<proteinExistence type="predicted"/>
<keyword evidence="6" id="KW-1185">Reference proteome</keyword>
<dbReference type="InterPro" id="IPR041588">
    <property type="entry name" value="Integrase_H2C2"/>
</dbReference>
<protein>
    <recommendedName>
        <fullName evidence="4">CCHC-type domain-containing protein</fullName>
    </recommendedName>
</protein>
<evidence type="ECO:0000313" key="5">
    <source>
        <dbReference type="EMBL" id="GBM41553.1"/>
    </source>
</evidence>
<keyword evidence="1" id="KW-0863">Zinc-finger</keyword>
<evidence type="ECO:0000256" key="3">
    <source>
        <dbReference type="SAM" id="MobiDB-lite"/>
    </source>
</evidence>
<keyword evidence="1" id="KW-0862">Zinc</keyword>
<evidence type="ECO:0000256" key="2">
    <source>
        <dbReference type="SAM" id="Coils"/>
    </source>
</evidence>
<reference evidence="5 6" key="1">
    <citation type="journal article" date="2019" name="Sci. Rep.">
        <title>Orb-weaving spider Araneus ventricosus genome elucidates the spidroin gene catalogue.</title>
        <authorList>
            <person name="Kono N."/>
            <person name="Nakamura H."/>
            <person name="Ohtoshi R."/>
            <person name="Moran D.A.P."/>
            <person name="Shinohara A."/>
            <person name="Yoshida Y."/>
            <person name="Fujiwara M."/>
            <person name="Mori M."/>
            <person name="Tomita M."/>
            <person name="Arakawa K."/>
        </authorList>
    </citation>
    <scope>NUCLEOTIDE SEQUENCE [LARGE SCALE GENOMIC DNA]</scope>
</reference>
<dbReference type="AlphaFoldDB" id="A0A4Y2FK93"/>
<dbReference type="PROSITE" id="PS50158">
    <property type="entry name" value="ZF_CCHC"/>
    <property type="match status" value="2"/>
</dbReference>
<dbReference type="PANTHER" id="PTHR45823">
    <property type="entry name" value="T-SNARE COILED-COIL HOMOLOGY DOMAIN-CONTAINING PROTEIN"/>
    <property type="match status" value="1"/>
</dbReference>
<gene>
    <name evidence="5" type="ORF">AVEN_52299_1</name>
</gene>
<dbReference type="InterPro" id="IPR036875">
    <property type="entry name" value="Znf_CCHC_sf"/>
</dbReference>
<accession>A0A4Y2FK93</accession>
<dbReference type="InterPro" id="IPR054465">
    <property type="entry name" value="Integrase_p58-like_C"/>
</dbReference>
<comment type="caution">
    <text evidence="5">The sequence shown here is derived from an EMBL/GenBank/DDBJ whole genome shotgun (WGS) entry which is preliminary data.</text>
</comment>
<evidence type="ECO:0000313" key="6">
    <source>
        <dbReference type="Proteomes" id="UP000499080"/>
    </source>
</evidence>
<dbReference type="Gene3D" id="1.20.120.20">
    <property type="entry name" value="Apolipoprotein"/>
    <property type="match status" value="1"/>
</dbReference>